<dbReference type="Proteomes" id="UP000240009">
    <property type="component" value="Unassembled WGS sequence"/>
</dbReference>
<sequence length="278" mass="31069">MHAPADKFPTHSRWFRISATIIWLRDLSIGHHPLALWLVNAGVLLLLAGWIVWDARFSSTWEHLEFQMGWHQDGSDLDEFAHSLAAQWKIFVLGFMVVIGTVSLAMLILGMTMGSRGHRTLSSWMVVLSLGCCWLGLINGWDELIWAGKKLRIDSQVTAFQPIVQSLQQDWPRNDGERDNLGPFMAYPAGKPQTLILLTTPPMAQSGPTFSSIERSDAGGIRFQLSGNERGVWLEWHPPGSQPESFVGGLLEPHHLSRSVSLGEGWFLARYDQAAMAS</sequence>
<feature type="transmembrane region" description="Helical" evidence="1">
    <location>
        <begin position="90"/>
        <end position="109"/>
    </location>
</feature>
<gene>
    <name evidence="2" type="ORF">C5Y96_18705</name>
</gene>
<reference evidence="2 3" key="1">
    <citation type="submission" date="2018-02" db="EMBL/GenBank/DDBJ databases">
        <title>Comparative genomes isolates from brazilian mangrove.</title>
        <authorList>
            <person name="Araujo J.E."/>
            <person name="Taketani R.G."/>
            <person name="Silva M.C.P."/>
            <person name="Loureco M.V."/>
            <person name="Andreote F.D."/>
        </authorList>
    </citation>
    <scope>NUCLEOTIDE SEQUENCE [LARGE SCALE GENOMIC DNA]</scope>
    <source>
        <strain evidence="2 3">HEX-2 MGV</strain>
    </source>
</reference>
<organism evidence="2 3">
    <name type="scientific">Blastopirellula marina</name>
    <dbReference type="NCBI Taxonomy" id="124"/>
    <lineage>
        <taxon>Bacteria</taxon>
        <taxon>Pseudomonadati</taxon>
        <taxon>Planctomycetota</taxon>
        <taxon>Planctomycetia</taxon>
        <taxon>Pirellulales</taxon>
        <taxon>Pirellulaceae</taxon>
        <taxon>Blastopirellula</taxon>
    </lineage>
</organism>
<dbReference type="RefSeq" id="WP_105356446.1">
    <property type="nucleotide sequence ID" value="NZ_PUIA01000057.1"/>
</dbReference>
<dbReference type="AlphaFoldDB" id="A0A2S8F5W8"/>
<comment type="caution">
    <text evidence="2">The sequence shown here is derived from an EMBL/GenBank/DDBJ whole genome shotgun (WGS) entry which is preliminary data.</text>
</comment>
<feature type="transmembrane region" description="Helical" evidence="1">
    <location>
        <begin position="121"/>
        <end position="141"/>
    </location>
</feature>
<feature type="transmembrane region" description="Helical" evidence="1">
    <location>
        <begin position="34"/>
        <end position="53"/>
    </location>
</feature>
<evidence type="ECO:0000313" key="2">
    <source>
        <dbReference type="EMBL" id="PQO27559.1"/>
    </source>
</evidence>
<evidence type="ECO:0000256" key="1">
    <source>
        <dbReference type="SAM" id="Phobius"/>
    </source>
</evidence>
<dbReference type="OrthoDB" id="254731at2"/>
<keyword evidence="1" id="KW-1133">Transmembrane helix</keyword>
<proteinExistence type="predicted"/>
<keyword evidence="1" id="KW-0812">Transmembrane</keyword>
<protein>
    <submittedName>
        <fullName evidence="2">Uncharacterized protein</fullName>
    </submittedName>
</protein>
<dbReference type="EMBL" id="PUIA01000057">
    <property type="protein sequence ID" value="PQO27559.1"/>
    <property type="molecule type" value="Genomic_DNA"/>
</dbReference>
<evidence type="ECO:0000313" key="3">
    <source>
        <dbReference type="Proteomes" id="UP000240009"/>
    </source>
</evidence>
<accession>A0A2S8F5W8</accession>
<name>A0A2S8F5W8_9BACT</name>
<keyword evidence="1" id="KW-0472">Membrane</keyword>